<feature type="region of interest" description="Disordered" evidence="4">
    <location>
        <begin position="1"/>
        <end position="31"/>
    </location>
</feature>
<dbReference type="PANTHER" id="PTHR10869:SF236">
    <property type="entry name" value="PROLYL 4-HYDROXYLASE ALPHA SUBUNIT DOMAIN-CONTAINING PROTEIN"/>
    <property type="match status" value="1"/>
</dbReference>
<dbReference type="Proteomes" id="UP001391051">
    <property type="component" value="Unassembled WGS sequence"/>
</dbReference>
<dbReference type="Pfam" id="PF13640">
    <property type="entry name" value="2OG-FeII_Oxy_3"/>
    <property type="match status" value="1"/>
</dbReference>
<dbReference type="InterPro" id="IPR005123">
    <property type="entry name" value="Oxoglu/Fe-dep_dioxygenase_dom"/>
</dbReference>
<organism evidence="6 7">
    <name type="scientific">Apiospora aurea</name>
    <dbReference type="NCBI Taxonomy" id="335848"/>
    <lineage>
        <taxon>Eukaryota</taxon>
        <taxon>Fungi</taxon>
        <taxon>Dikarya</taxon>
        <taxon>Ascomycota</taxon>
        <taxon>Pezizomycotina</taxon>
        <taxon>Sordariomycetes</taxon>
        <taxon>Xylariomycetidae</taxon>
        <taxon>Amphisphaeriales</taxon>
        <taxon>Apiosporaceae</taxon>
        <taxon>Apiospora</taxon>
    </lineage>
</organism>
<comment type="similarity">
    <text evidence="3">Belongs to the iron/ascorbate-dependent oxidoreductase family.</text>
</comment>
<dbReference type="GeneID" id="92072515"/>
<comment type="caution">
    <text evidence="6">The sequence shown here is derived from an EMBL/GenBank/DDBJ whole genome shotgun (WGS) entry which is preliminary data.</text>
</comment>
<evidence type="ECO:0000256" key="3">
    <source>
        <dbReference type="RuleBase" id="RU003682"/>
    </source>
</evidence>
<keyword evidence="1 3" id="KW-0479">Metal-binding</keyword>
<reference evidence="6 7" key="1">
    <citation type="submission" date="2023-01" db="EMBL/GenBank/DDBJ databases">
        <title>Analysis of 21 Apiospora genomes using comparative genomics revels a genus with tremendous synthesis potential of carbohydrate active enzymes and secondary metabolites.</title>
        <authorList>
            <person name="Sorensen T."/>
        </authorList>
    </citation>
    <scope>NUCLEOTIDE SEQUENCE [LARGE SCALE GENOMIC DNA]</scope>
    <source>
        <strain evidence="6 7">CBS 24483</strain>
    </source>
</reference>
<dbReference type="RefSeq" id="XP_066704517.1">
    <property type="nucleotide sequence ID" value="XM_066839453.1"/>
</dbReference>
<feature type="domain" description="Fe2OG dioxygenase" evidence="5">
    <location>
        <begin position="133"/>
        <end position="279"/>
    </location>
</feature>
<evidence type="ECO:0000313" key="6">
    <source>
        <dbReference type="EMBL" id="KAK7962406.1"/>
    </source>
</evidence>
<dbReference type="InterPro" id="IPR044862">
    <property type="entry name" value="Pro_4_hyd_alph_FE2OG_OXY"/>
</dbReference>
<keyword evidence="7" id="KW-1185">Reference proteome</keyword>
<accession>A0ABR1QR35</accession>
<sequence>MAKTKGPKPNKRELEHPAKTGPSPPAPKWPAFKPALPVTSLSLEEAHPAYRDKILLVRNFFPKSLCRDYVTYLRGLPFTTTPGRPKRGEAVRVNDRYQIDDLQFAQRLWRETGLKELLLDDSVRSTWNGEVVGLNPNIRIYRYSQGQFFDAHYDDYNLVTLPATDDSKNVSTKTTWTLLVYLTSAAEGCRGGETVFYPKDRKVESEAISVSLETGMLLLHKHGDDCLLVRWLPLWSDQTCVSHVYRQPLANSSFDHQHEGREVLEGEKWVIRTDLCVKR</sequence>
<gene>
    <name evidence="6" type="ORF">PG986_003231</name>
</gene>
<name>A0ABR1QR35_9PEZI</name>
<evidence type="ECO:0000313" key="7">
    <source>
        <dbReference type="Proteomes" id="UP001391051"/>
    </source>
</evidence>
<dbReference type="EMBL" id="JAQQWE010000002">
    <property type="protein sequence ID" value="KAK7962406.1"/>
    <property type="molecule type" value="Genomic_DNA"/>
</dbReference>
<dbReference type="PANTHER" id="PTHR10869">
    <property type="entry name" value="PROLYL 4-HYDROXYLASE ALPHA SUBUNIT"/>
    <property type="match status" value="1"/>
</dbReference>
<evidence type="ECO:0000259" key="5">
    <source>
        <dbReference type="PROSITE" id="PS51471"/>
    </source>
</evidence>
<dbReference type="InterPro" id="IPR045054">
    <property type="entry name" value="P4HA-like"/>
</dbReference>
<keyword evidence="3" id="KW-0560">Oxidoreductase</keyword>
<dbReference type="PROSITE" id="PS51471">
    <property type="entry name" value="FE2OG_OXY"/>
    <property type="match status" value="1"/>
</dbReference>
<dbReference type="Gene3D" id="2.60.120.620">
    <property type="entry name" value="q2cbj1_9rhob like domain"/>
    <property type="match status" value="1"/>
</dbReference>
<evidence type="ECO:0000256" key="2">
    <source>
        <dbReference type="ARBA" id="ARBA00023004"/>
    </source>
</evidence>
<protein>
    <recommendedName>
        <fullName evidence="5">Fe2OG dioxygenase domain-containing protein</fullName>
    </recommendedName>
</protein>
<keyword evidence="2 3" id="KW-0408">Iron</keyword>
<proteinExistence type="inferred from homology"/>
<evidence type="ECO:0000256" key="1">
    <source>
        <dbReference type="ARBA" id="ARBA00022723"/>
    </source>
</evidence>
<evidence type="ECO:0000256" key="4">
    <source>
        <dbReference type="SAM" id="MobiDB-lite"/>
    </source>
</evidence>